<dbReference type="GO" id="GO:0008081">
    <property type="term" value="F:phosphoric diester hydrolase activity"/>
    <property type="evidence" value="ECO:0007669"/>
    <property type="project" value="InterPro"/>
</dbReference>
<dbReference type="Pfam" id="PF08797">
    <property type="entry name" value="HIRAN"/>
    <property type="match status" value="1"/>
</dbReference>
<feature type="domain" description="FHA" evidence="6">
    <location>
        <begin position="51"/>
        <end position="131"/>
    </location>
</feature>
<dbReference type="PANTHER" id="PTHR12415">
    <property type="entry name" value="TYROSYL-DNA PHOSPHODIESTERASE 1"/>
    <property type="match status" value="1"/>
</dbReference>
<dbReference type="SUPFAM" id="SSF49879">
    <property type="entry name" value="SMAD/FHA domain"/>
    <property type="match status" value="1"/>
</dbReference>
<dbReference type="GO" id="GO:0006281">
    <property type="term" value="P:DNA repair"/>
    <property type="evidence" value="ECO:0007669"/>
    <property type="project" value="InterPro"/>
</dbReference>
<dbReference type="SUPFAM" id="SSF56024">
    <property type="entry name" value="Phospholipase D/nuclease"/>
    <property type="match status" value="2"/>
</dbReference>
<dbReference type="CDD" id="cd00060">
    <property type="entry name" value="FHA"/>
    <property type="match status" value="1"/>
</dbReference>
<reference evidence="7 8" key="1">
    <citation type="journal article" date="2018" name="Science">
        <title>The opium poppy genome and morphinan production.</title>
        <authorList>
            <person name="Guo L."/>
            <person name="Winzer T."/>
            <person name="Yang X."/>
            <person name="Li Y."/>
            <person name="Ning Z."/>
            <person name="He Z."/>
            <person name="Teodor R."/>
            <person name="Lu Y."/>
            <person name="Bowser T.A."/>
            <person name="Graham I.A."/>
            <person name="Ye K."/>
        </authorList>
    </citation>
    <scope>NUCLEOTIDE SEQUENCE [LARGE SCALE GENOMIC DNA]</scope>
    <source>
        <strain evidence="8">cv. HN1</strain>
        <tissue evidence="7">Leaves</tissue>
    </source>
</reference>
<evidence type="ECO:0000256" key="2">
    <source>
        <dbReference type="ARBA" id="ARBA00022801"/>
    </source>
</evidence>
<feature type="active site" description="Nucleophile" evidence="3">
    <location>
        <position position="424"/>
    </location>
</feature>
<dbReference type="CDD" id="cd09123">
    <property type="entry name" value="PLDc_Tdp1_2"/>
    <property type="match status" value="1"/>
</dbReference>
<dbReference type="Gene3D" id="3.30.870.10">
    <property type="entry name" value="Endonuclease Chain A"/>
    <property type="match status" value="2"/>
</dbReference>
<dbReference type="InterPro" id="IPR008984">
    <property type="entry name" value="SMAD_FHA_dom_sf"/>
</dbReference>
<dbReference type="SMART" id="SM00240">
    <property type="entry name" value="FHA"/>
    <property type="match status" value="1"/>
</dbReference>
<evidence type="ECO:0000256" key="4">
    <source>
        <dbReference type="PIRSR" id="PIRSR610347-2"/>
    </source>
</evidence>
<dbReference type="Gene3D" id="3.30.70.2330">
    <property type="match status" value="1"/>
</dbReference>
<protein>
    <recommendedName>
        <fullName evidence="6">FHA domain-containing protein</fullName>
    </recommendedName>
</protein>
<keyword evidence="8" id="KW-1185">Reference proteome</keyword>
<feature type="region of interest" description="Disordered" evidence="5">
    <location>
        <begin position="894"/>
        <end position="915"/>
    </location>
</feature>
<dbReference type="PROSITE" id="PS50006">
    <property type="entry name" value="FHA_DOMAIN"/>
    <property type="match status" value="1"/>
</dbReference>
<dbReference type="Pfam" id="PF00498">
    <property type="entry name" value="FHA"/>
    <property type="match status" value="1"/>
</dbReference>
<dbReference type="InterPro" id="IPR014905">
    <property type="entry name" value="HIRAN"/>
</dbReference>
<dbReference type="InterPro" id="IPR000253">
    <property type="entry name" value="FHA_dom"/>
</dbReference>
<dbReference type="SMART" id="SM00910">
    <property type="entry name" value="HIRAN"/>
    <property type="match status" value="1"/>
</dbReference>
<dbReference type="AlphaFoldDB" id="A0A4Y7JHX6"/>
<evidence type="ECO:0000256" key="1">
    <source>
        <dbReference type="ARBA" id="ARBA00022723"/>
    </source>
</evidence>
<dbReference type="GO" id="GO:0003676">
    <property type="term" value="F:nucleic acid binding"/>
    <property type="evidence" value="ECO:0007669"/>
    <property type="project" value="InterPro"/>
</dbReference>
<dbReference type="STRING" id="3469.A0A4Y7JHX6"/>
<evidence type="ECO:0000259" key="6">
    <source>
        <dbReference type="PROSITE" id="PS50006"/>
    </source>
</evidence>
<evidence type="ECO:0000256" key="3">
    <source>
        <dbReference type="PIRSR" id="PIRSR610347-1"/>
    </source>
</evidence>
<dbReference type="InterPro" id="IPR010347">
    <property type="entry name" value="Tdp1"/>
</dbReference>
<dbReference type="Gramene" id="RZC60357">
    <property type="protein sequence ID" value="RZC60357"/>
    <property type="gene ID" value="C5167_022100"/>
</dbReference>
<dbReference type="Pfam" id="PF06087">
    <property type="entry name" value="Tyr-DNA_phospho"/>
    <property type="match status" value="2"/>
</dbReference>
<dbReference type="OMA" id="WTTNHEL"/>
<organism evidence="7 8">
    <name type="scientific">Papaver somniferum</name>
    <name type="common">Opium poppy</name>
    <dbReference type="NCBI Taxonomy" id="3469"/>
    <lineage>
        <taxon>Eukaryota</taxon>
        <taxon>Viridiplantae</taxon>
        <taxon>Streptophyta</taxon>
        <taxon>Embryophyta</taxon>
        <taxon>Tracheophyta</taxon>
        <taxon>Spermatophyta</taxon>
        <taxon>Magnoliopsida</taxon>
        <taxon>Ranunculales</taxon>
        <taxon>Papaveraceae</taxon>
        <taxon>Papaveroideae</taxon>
        <taxon>Papaver</taxon>
    </lineage>
</organism>
<evidence type="ECO:0000313" key="8">
    <source>
        <dbReference type="Proteomes" id="UP000316621"/>
    </source>
</evidence>
<dbReference type="Gene3D" id="2.60.200.20">
    <property type="match status" value="1"/>
</dbReference>
<feature type="binding site" evidence="4">
    <location>
        <position position="426"/>
    </location>
    <ligand>
        <name>substrate</name>
    </ligand>
</feature>
<feature type="region of interest" description="Disordered" evidence="5">
    <location>
        <begin position="1020"/>
        <end position="1040"/>
    </location>
</feature>
<gene>
    <name evidence="7" type="ORF">C5167_022100</name>
</gene>
<evidence type="ECO:0000313" key="7">
    <source>
        <dbReference type="EMBL" id="RZC60357.1"/>
    </source>
</evidence>
<dbReference type="GO" id="GO:0008270">
    <property type="term" value="F:zinc ion binding"/>
    <property type="evidence" value="ECO:0007669"/>
    <property type="project" value="InterPro"/>
</dbReference>
<keyword evidence="2" id="KW-0378">Hydrolase</keyword>
<proteinExistence type="predicted"/>
<dbReference type="EMBL" id="CM010719">
    <property type="protein sequence ID" value="RZC60357.1"/>
    <property type="molecule type" value="Genomic_DNA"/>
</dbReference>
<dbReference type="GO" id="GO:0005634">
    <property type="term" value="C:nucleus"/>
    <property type="evidence" value="ECO:0007669"/>
    <property type="project" value="InterPro"/>
</dbReference>
<dbReference type="Proteomes" id="UP000316621">
    <property type="component" value="Chromosome 5"/>
</dbReference>
<name>A0A4Y7JHX6_PAPSO</name>
<evidence type="ECO:0000256" key="5">
    <source>
        <dbReference type="SAM" id="MobiDB-lite"/>
    </source>
</evidence>
<sequence>MELRNLSKKRRRIELDSSGFVILRIQNPPSPLILATTASDSIIHLKSDSLYTIGRCNRYCDFVYEDSRISNRHCQILFDSNQNKLFIIDGFVNNCCSSSEIGDFFRVRKCNNKEGFVRASTNGVFVNGIRVKKGGVFDIFVGDSVSFVKTGSTFEPSFCILVEKIVCKEDVLCRNQIGYDGCSTSSCKWLLEERPKTIVGGFGFGRRRRNEDLIDRAVFLLNQCRETLHSVDPVAHLRRCCMLLSNEREMARMENGHPHYSAVVFGFPDTDVVGSGLRCDSDKVVCRDNGSDLNLKSGLKALGSSSGKKFYLNRIKYVDHDAVSNQHEVVSLPELLHPVASLLRVFIATFTNDVLWFLSCCEVPTHLPITIACHNTERCWSSDLDKRTSAPYPEYPNLVLVYPQFPEVIAFGKDRTKQGIACHHPKLLVLQREDSIRIVVTSANLVSKQWNDVTNTVWWQDFPRRREADYSSLFTHFTDGDKSFKSDFAAQLAGFVASLLSDVPSQAQWIAELTKYDFSGAVGHLVASVPGMHKHKNPYPLEPMNFLSAKHCSSRSFGTKFLGSVEASVVGLKYRFHTSADSNGAQLKTLAAFLRRCQENAFGMSEVLLRRNTNIPADSNAVSVLICDLDEASEGDCIQLGFLPRNIANWVAPLCDSGLFSFTACIYPKEALAAALEGSNSKVQLILYVAQACLSSSTCGPKFHEISTLIKPVHVAAICSLLASVQRCSGIWRLREVLDQYKWPELLETDFIYGSSSIGTSIDPKFLAAFAGAAGKRSPQYADSEESDPEWGVWNANQEAQNPSMRILFPTIQRVKDAPCGIWPSRRLLCFSEKTWQRLKTVDMLRDSIPHPKCRVGYPMHVKVARRRFRSKSGKSSFGWVYCGSHNFSPAAWGRPVAAPSTERTDKSTGTTSSQSSRLHICNYELGIIFVVPPSDKNSKSTGLDDIVLPFVVPAPKYRHCDIPATAKAMREALAELGELEKKNIENQAGEEVEETMTLMEDEVPEEEEVVEMTNYVPEEKDEEKAYAETLWSQVDSSES</sequence>
<feature type="compositionally biased region" description="Polar residues" evidence="5">
    <location>
        <begin position="1031"/>
        <end position="1040"/>
    </location>
</feature>
<accession>A0A4Y7JHX6</accession>
<keyword evidence="1" id="KW-0479">Metal-binding</keyword>
<dbReference type="PANTHER" id="PTHR12415:SF3">
    <property type="entry name" value="OS04G0403400 PROTEIN"/>
    <property type="match status" value="1"/>
</dbReference>
<dbReference type="GO" id="GO:0016818">
    <property type="term" value="F:hydrolase activity, acting on acid anhydrides, in phosphorus-containing anhydrides"/>
    <property type="evidence" value="ECO:0007669"/>
    <property type="project" value="InterPro"/>
</dbReference>
<dbReference type="CDD" id="cd09122">
    <property type="entry name" value="PLDc_Tdp1_1"/>
    <property type="match status" value="1"/>
</dbReference>